<dbReference type="SMART" id="SM00388">
    <property type="entry name" value="HisKA"/>
    <property type="match status" value="1"/>
</dbReference>
<dbReference type="SMART" id="SM00387">
    <property type="entry name" value="HATPase_c"/>
    <property type="match status" value="1"/>
</dbReference>
<keyword evidence="10" id="KW-0067">ATP-binding</keyword>
<dbReference type="EC" id="2.7.13.3" evidence="3"/>
<evidence type="ECO:0000256" key="9">
    <source>
        <dbReference type="ARBA" id="ARBA00022777"/>
    </source>
</evidence>
<evidence type="ECO:0000256" key="11">
    <source>
        <dbReference type="ARBA" id="ARBA00022989"/>
    </source>
</evidence>
<dbReference type="InterPro" id="IPR036097">
    <property type="entry name" value="HisK_dim/P_sf"/>
</dbReference>
<dbReference type="Gene3D" id="1.10.287.130">
    <property type="match status" value="1"/>
</dbReference>
<evidence type="ECO:0000256" key="8">
    <source>
        <dbReference type="ARBA" id="ARBA00022741"/>
    </source>
</evidence>
<dbReference type="InterPro" id="IPR003594">
    <property type="entry name" value="HATPase_dom"/>
</dbReference>
<protein>
    <recommendedName>
        <fullName evidence="3">histidine kinase</fullName>
        <ecNumber evidence="3">2.7.13.3</ecNumber>
    </recommendedName>
</protein>
<dbReference type="SUPFAM" id="SSF47384">
    <property type="entry name" value="Homodimeric domain of signal transducing histidine kinase"/>
    <property type="match status" value="1"/>
</dbReference>
<dbReference type="EMBL" id="JAAEEH010000027">
    <property type="protein sequence ID" value="NDL68062.1"/>
    <property type="molecule type" value="Genomic_DNA"/>
</dbReference>
<evidence type="ECO:0000256" key="13">
    <source>
        <dbReference type="ARBA" id="ARBA00023136"/>
    </source>
</evidence>
<organism evidence="17 18">
    <name type="scientific">Anaerotalea alkaliphila</name>
    <dbReference type="NCBI Taxonomy" id="2662126"/>
    <lineage>
        <taxon>Bacteria</taxon>
        <taxon>Bacillati</taxon>
        <taxon>Bacillota</taxon>
        <taxon>Clostridia</taxon>
        <taxon>Eubacteriales</taxon>
        <taxon>Anaerotalea</taxon>
    </lineage>
</organism>
<dbReference type="SUPFAM" id="SSF55874">
    <property type="entry name" value="ATPase domain of HSP90 chaperone/DNA topoisomerase II/histidine kinase"/>
    <property type="match status" value="1"/>
</dbReference>
<comment type="caution">
    <text evidence="17">The sequence shown here is derived from an EMBL/GenBank/DDBJ whole genome shotgun (WGS) entry which is preliminary data.</text>
</comment>
<keyword evidence="4" id="KW-1003">Cell membrane</keyword>
<dbReference type="InterPro" id="IPR036890">
    <property type="entry name" value="HATPase_C_sf"/>
</dbReference>
<comment type="subcellular location">
    <subcellularLocation>
        <location evidence="2">Cell membrane</location>
        <topology evidence="2">Multi-pass membrane protein</topology>
    </subcellularLocation>
</comment>
<name>A0A7X5HWS0_9FIRM</name>
<keyword evidence="9 17" id="KW-0418">Kinase</keyword>
<keyword evidence="13 14" id="KW-0472">Membrane</keyword>
<proteinExistence type="predicted"/>
<keyword evidence="6" id="KW-0808">Transferase</keyword>
<dbReference type="SMART" id="SM00304">
    <property type="entry name" value="HAMP"/>
    <property type="match status" value="1"/>
</dbReference>
<dbReference type="GO" id="GO:0005886">
    <property type="term" value="C:plasma membrane"/>
    <property type="evidence" value="ECO:0007669"/>
    <property type="project" value="UniProtKB-SubCell"/>
</dbReference>
<evidence type="ECO:0000256" key="5">
    <source>
        <dbReference type="ARBA" id="ARBA00022553"/>
    </source>
</evidence>
<evidence type="ECO:0000259" key="15">
    <source>
        <dbReference type="PROSITE" id="PS50109"/>
    </source>
</evidence>
<evidence type="ECO:0000256" key="2">
    <source>
        <dbReference type="ARBA" id="ARBA00004651"/>
    </source>
</evidence>
<dbReference type="InterPro" id="IPR050398">
    <property type="entry name" value="HssS/ArlS-like"/>
</dbReference>
<dbReference type="FunFam" id="1.10.287.130:FF:000001">
    <property type="entry name" value="Two-component sensor histidine kinase"/>
    <property type="match status" value="1"/>
</dbReference>
<dbReference type="Pfam" id="PF02518">
    <property type="entry name" value="HATPase_c"/>
    <property type="match status" value="1"/>
</dbReference>
<dbReference type="Gene3D" id="6.10.340.10">
    <property type="match status" value="1"/>
</dbReference>
<gene>
    <name evidence="17" type="ORF">GXN74_09950</name>
</gene>
<evidence type="ECO:0000256" key="1">
    <source>
        <dbReference type="ARBA" id="ARBA00000085"/>
    </source>
</evidence>
<evidence type="ECO:0000256" key="14">
    <source>
        <dbReference type="SAM" id="Phobius"/>
    </source>
</evidence>
<keyword evidence="11 14" id="KW-1133">Transmembrane helix</keyword>
<dbReference type="PROSITE" id="PS50109">
    <property type="entry name" value="HIS_KIN"/>
    <property type="match status" value="1"/>
</dbReference>
<feature type="transmembrane region" description="Helical" evidence="14">
    <location>
        <begin position="12"/>
        <end position="31"/>
    </location>
</feature>
<dbReference type="InterPro" id="IPR003660">
    <property type="entry name" value="HAMP_dom"/>
</dbReference>
<dbReference type="GO" id="GO:0005524">
    <property type="term" value="F:ATP binding"/>
    <property type="evidence" value="ECO:0007669"/>
    <property type="project" value="UniProtKB-KW"/>
</dbReference>
<evidence type="ECO:0000259" key="16">
    <source>
        <dbReference type="PROSITE" id="PS50885"/>
    </source>
</evidence>
<keyword evidence="5" id="KW-0597">Phosphoprotein</keyword>
<feature type="domain" description="Histidine kinase" evidence="15">
    <location>
        <begin position="254"/>
        <end position="464"/>
    </location>
</feature>
<dbReference type="Pfam" id="PF00512">
    <property type="entry name" value="HisKA"/>
    <property type="match status" value="1"/>
</dbReference>
<dbReference type="AlphaFoldDB" id="A0A7X5HWS0"/>
<dbReference type="InterPro" id="IPR005467">
    <property type="entry name" value="His_kinase_dom"/>
</dbReference>
<evidence type="ECO:0000256" key="10">
    <source>
        <dbReference type="ARBA" id="ARBA00022840"/>
    </source>
</evidence>
<keyword evidence="7 14" id="KW-0812">Transmembrane</keyword>
<accession>A0A7X5HWS0</accession>
<evidence type="ECO:0000256" key="3">
    <source>
        <dbReference type="ARBA" id="ARBA00012438"/>
    </source>
</evidence>
<dbReference type="CDD" id="cd06225">
    <property type="entry name" value="HAMP"/>
    <property type="match status" value="1"/>
</dbReference>
<keyword evidence="12" id="KW-0902">Two-component regulatory system</keyword>
<dbReference type="PRINTS" id="PR00344">
    <property type="entry name" value="BCTRLSENSOR"/>
</dbReference>
<evidence type="ECO:0000256" key="4">
    <source>
        <dbReference type="ARBA" id="ARBA00022475"/>
    </source>
</evidence>
<dbReference type="InterPro" id="IPR003661">
    <property type="entry name" value="HisK_dim/P_dom"/>
</dbReference>
<evidence type="ECO:0000313" key="18">
    <source>
        <dbReference type="Proteomes" id="UP000461585"/>
    </source>
</evidence>
<sequence length="474" mass="53217">MKSIRLRLLLHYLFFVCLMGTVLYVGLHYRLEDYYYGKKVAIMQGTVEDIERLFRLSRSEDEALSHMEYLGYGFEGKITLIDRSSNLLLFENQGSWFLQGSVEKEVVYRGTKAYVVKTSMPVEGTRWLVYGEEIQGGKIAVLQIPVSAMEDTIGIVQSFSIGLVGIAMAAAVFLSLVLSRNITRPIADLNGIAKQMGQLDFRHRYTGKRKDEIGQLGNTLNELTGKLEETIDNLKKELDKEKNLDVMRKKFVAQVSHELQTPITIVNGYLEALSDGMVEGEEEEAYYEIIEDEMEKMSNMVKDLLHLSQLESGTYKMRMEPMDLTSLVRSIAKKFPVLAEKKGLAWREGIGEEAFGFEGDPLRLEQAIANILQNALKYARHSIRLEYAVFNNHAVLEIRNDGERIAEGDLPRIWESFYKGGGQGTGLGLAIAAGIFQYHGVRYGARNLPEGEGVAFRMVFPLGGAQGGPVGPRD</sequence>
<dbReference type="GO" id="GO:0000155">
    <property type="term" value="F:phosphorelay sensor kinase activity"/>
    <property type="evidence" value="ECO:0007669"/>
    <property type="project" value="InterPro"/>
</dbReference>
<feature type="domain" description="HAMP" evidence="16">
    <location>
        <begin position="180"/>
        <end position="232"/>
    </location>
</feature>
<dbReference type="Pfam" id="PF00672">
    <property type="entry name" value="HAMP"/>
    <property type="match status" value="1"/>
</dbReference>
<dbReference type="RefSeq" id="WP_162370787.1">
    <property type="nucleotide sequence ID" value="NZ_JAAEEH010000027.1"/>
</dbReference>
<dbReference type="Proteomes" id="UP000461585">
    <property type="component" value="Unassembled WGS sequence"/>
</dbReference>
<reference evidence="17 18" key="1">
    <citation type="submission" date="2020-01" db="EMBL/GenBank/DDBJ databases">
        <title>Anaeroalcalibacter tamaniensis gen. nov., sp. nov., moderately halophilic strictly anaerobic fermenter bacterium from mud volcano of Taman peninsula.</title>
        <authorList>
            <person name="Frolova A."/>
            <person name="Merkel A.Y."/>
            <person name="Slobodkin A.I."/>
        </authorList>
    </citation>
    <scope>NUCLEOTIDE SEQUENCE [LARGE SCALE GENOMIC DNA]</scope>
    <source>
        <strain evidence="17 18">F-3ap</strain>
    </source>
</reference>
<dbReference type="SUPFAM" id="SSF158472">
    <property type="entry name" value="HAMP domain-like"/>
    <property type="match status" value="1"/>
</dbReference>
<dbReference type="CDD" id="cd00082">
    <property type="entry name" value="HisKA"/>
    <property type="match status" value="1"/>
</dbReference>
<evidence type="ECO:0000256" key="6">
    <source>
        <dbReference type="ARBA" id="ARBA00022679"/>
    </source>
</evidence>
<evidence type="ECO:0000256" key="12">
    <source>
        <dbReference type="ARBA" id="ARBA00023012"/>
    </source>
</evidence>
<comment type="catalytic activity">
    <reaction evidence="1">
        <text>ATP + protein L-histidine = ADP + protein N-phospho-L-histidine.</text>
        <dbReference type="EC" id="2.7.13.3"/>
    </reaction>
</comment>
<dbReference type="Gene3D" id="3.30.565.10">
    <property type="entry name" value="Histidine kinase-like ATPase, C-terminal domain"/>
    <property type="match status" value="1"/>
</dbReference>
<feature type="transmembrane region" description="Helical" evidence="14">
    <location>
        <begin position="155"/>
        <end position="178"/>
    </location>
</feature>
<dbReference type="PANTHER" id="PTHR45528:SF1">
    <property type="entry name" value="SENSOR HISTIDINE KINASE CPXA"/>
    <property type="match status" value="1"/>
</dbReference>
<dbReference type="PROSITE" id="PS50885">
    <property type="entry name" value="HAMP"/>
    <property type="match status" value="1"/>
</dbReference>
<keyword evidence="8" id="KW-0547">Nucleotide-binding</keyword>
<keyword evidence="18" id="KW-1185">Reference proteome</keyword>
<evidence type="ECO:0000256" key="7">
    <source>
        <dbReference type="ARBA" id="ARBA00022692"/>
    </source>
</evidence>
<dbReference type="PANTHER" id="PTHR45528">
    <property type="entry name" value="SENSOR HISTIDINE KINASE CPXA"/>
    <property type="match status" value="1"/>
</dbReference>
<dbReference type="InterPro" id="IPR004358">
    <property type="entry name" value="Sig_transdc_His_kin-like_C"/>
</dbReference>
<evidence type="ECO:0000313" key="17">
    <source>
        <dbReference type="EMBL" id="NDL68062.1"/>
    </source>
</evidence>